<proteinExistence type="predicted"/>
<feature type="region of interest" description="Disordered" evidence="1">
    <location>
        <begin position="621"/>
        <end position="647"/>
    </location>
</feature>
<dbReference type="Proteomes" id="UP000812440">
    <property type="component" value="Chromosome 2"/>
</dbReference>
<feature type="region of interest" description="Disordered" evidence="1">
    <location>
        <begin position="67"/>
        <end position="108"/>
    </location>
</feature>
<dbReference type="OrthoDB" id="9898538at2759"/>
<keyword evidence="3" id="KW-1185">Reference proteome</keyword>
<gene>
    <name evidence="2" type="ORF">GDO86_003294</name>
</gene>
<reference evidence="2" key="1">
    <citation type="thesis" date="2020" institute="ProQuest LLC" country="789 East Eisenhower Parkway, Ann Arbor, MI, USA">
        <title>Comparative Genomics and Chromosome Evolution.</title>
        <authorList>
            <person name="Mudd A.B."/>
        </authorList>
    </citation>
    <scope>NUCLEOTIDE SEQUENCE</scope>
    <source>
        <strain evidence="2">Female2</strain>
        <tissue evidence="2">Blood</tissue>
    </source>
</reference>
<evidence type="ECO:0000256" key="1">
    <source>
        <dbReference type="SAM" id="MobiDB-lite"/>
    </source>
</evidence>
<feature type="region of interest" description="Disordered" evidence="1">
    <location>
        <begin position="271"/>
        <end position="341"/>
    </location>
</feature>
<dbReference type="InterPro" id="IPR026152">
    <property type="entry name" value="SARG"/>
</dbReference>
<dbReference type="GO" id="GO:0005737">
    <property type="term" value="C:cytoplasm"/>
    <property type="evidence" value="ECO:0007669"/>
    <property type="project" value="TreeGrafter"/>
</dbReference>
<name>A0A8T2K560_9PIPI</name>
<protein>
    <recommendedName>
        <fullName evidence="4">Specifically androgen-regulated gene protein</fullName>
    </recommendedName>
</protein>
<comment type="caution">
    <text evidence="2">The sequence shown here is derived from an EMBL/GenBank/DDBJ whole genome shotgun (WGS) entry which is preliminary data.</text>
</comment>
<evidence type="ECO:0000313" key="2">
    <source>
        <dbReference type="EMBL" id="KAG8450954.1"/>
    </source>
</evidence>
<dbReference type="EMBL" id="JAACNH010000002">
    <property type="protein sequence ID" value="KAG8450954.1"/>
    <property type="molecule type" value="Genomic_DNA"/>
</dbReference>
<feature type="region of interest" description="Disordered" evidence="1">
    <location>
        <begin position="704"/>
        <end position="747"/>
    </location>
</feature>
<accession>A0A8T2K560</accession>
<feature type="compositionally biased region" description="Basic and acidic residues" evidence="1">
    <location>
        <begin position="95"/>
        <end position="104"/>
    </location>
</feature>
<dbReference type="Pfam" id="PF15385">
    <property type="entry name" value="SARG"/>
    <property type="match status" value="2"/>
</dbReference>
<feature type="region of interest" description="Disordered" evidence="1">
    <location>
        <begin position="425"/>
        <end position="470"/>
    </location>
</feature>
<organism evidence="2 3">
    <name type="scientific">Hymenochirus boettgeri</name>
    <name type="common">Congo dwarf clawed frog</name>
    <dbReference type="NCBI Taxonomy" id="247094"/>
    <lineage>
        <taxon>Eukaryota</taxon>
        <taxon>Metazoa</taxon>
        <taxon>Chordata</taxon>
        <taxon>Craniata</taxon>
        <taxon>Vertebrata</taxon>
        <taxon>Euteleostomi</taxon>
        <taxon>Amphibia</taxon>
        <taxon>Batrachia</taxon>
        <taxon>Anura</taxon>
        <taxon>Pipoidea</taxon>
        <taxon>Pipidae</taxon>
        <taxon>Pipinae</taxon>
        <taxon>Hymenochirus</taxon>
    </lineage>
</organism>
<dbReference type="PANTHER" id="PTHR21555">
    <property type="entry name" value="SPECIFICALLY ANDROGEN-REGULATED GENE PROTEIN"/>
    <property type="match status" value="1"/>
</dbReference>
<dbReference type="PANTHER" id="PTHR21555:SF0">
    <property type="entry name" value="SPECIFICALLY ANDROGEN-REGULATED GENE PROTEIN"/>
    <property type="match status" value="1"/>
</dbReference>
<dbReference type="AlphaFoldDB" id="A0A8T2K560"/>
<feature type="compositionally biased region" description="Basic and acidic residues" evidence="1">
    <location>
        <begin position="455"/>
        <end position="464"/>
    </location>
</feature>
<dbReference type="EMBL" id="JAACNH010000002">
    <property type="protein sequence ID" value="KAG8450955.1"/>
    <property type="molecule type" value="Genomic_DNA"/>
</dbReference>
<dbReference type="EMBL" id="JAACNH010000002">
    <property type="protein sequence ID" value="KAG8450953.1"/>
    <property type="molecule type" value="Genomic_DNA"/>
</dbReference>
<evidence type="ECO:0000313" key="3">
    <source>
        <dbReference type="Proteomes" id="UP000812440"/>
    </source>
</evidence>
<dbReference type="PROSITE" id="PS51257">
    <property type="entry name" value="PROKAR_LIPOPROTEIN"/>
    <property type="match status" value="1"/>
</dbReference>
<evidence type="ECO:0008006" key="4">
    <source>
        <dbReference type="Google" id="ProtNLM"/>
    </source>
</evidence>
<feature type="compositionally biased region" description="Basic and acidic residues" evidence="1">
    <location>
        <begin position="317"/>
        <end position="327"/>
    </location>
</feature>
<feature type="compositionally biased region" description="Polar residues" evidence="1">
    <location>
        <begin position="299"/>
        <end position="309"/>
    </location>
</feature>
<sequence length="761" mass="83910">MPEKDFSAQHVAMEGLNCVGSSGSCDSMESISSNHSVRGDHYDFLSAEERECLLFLEETIDSLENEADSGLSNDESDNSQKISSISHSEPVRISPIHDDDKTKTDNQQQFTDDNTININKIVLPKQSYHSFPRIIQVPKEETTKLSTETVVSSTEIHGNALDLKPKSLSSVGQVNTGKFPVPNLYLVPPTEPFYDPKKVDKRRSVTDPTDAREVNFGIALPIFSKSNEPKEVTQSGHTVIKGDTPLLFPRPLLQKTAEIGSQSLLPLVERSEDSQFKQGPPTAPKPRKLPPHIVIKPSNGGSILTNIDPQQRPRAFSAHERNTEKSNELAGSKQSHSKEQEKARLEALQKLGLMQVKSDAQRDDSVKIPAVSRAAEKSVSQKDSYGNSINTSHQLKADFLGTNPIQPTFQGPQISPDIDVRNDFGKNKQIRRSSCTDRSTEVDSGAVNLNQGDQGKNENKKSDINRNSLSVKAPSLVKSEEMVSTLPELSKKVNEVKKYPPPLTPQPHDKKREVQVEHELKAQPVTDNSSRTFKDVPSSHLETNKVEKDLSGPVMHQIPTALSTTDRFTKKGLENSIKAGSLENIHLSASSDKNKPSRPINTSCLPPNISEVVLREGKAKASADNTNRHSTHFDHSESSIRLPQSSVPGLRQISIKSNTLERSGIGLSSFANSENQPQKGVGSFFNFLRNTRPRPASIGTVKDFSGFEEQSTDAQKPDSRRSIFSRHPRTSAPMTSVKITPKGSTDEHRREALIKLGILKE</sequence>